<keyword evidence="12" id="KW-1185">Reference proteome</keyword>
<dbReference type="PANTHER" id="PTHR46204:SF2">
    <property type="entry name" value="CHITIN ELICITOR RECEPTOR KINASE 1"/>
    <property type="match status" value="1"/>
</dbReference>
<evidence type="ECO:0000256" key="3">
    <source>
        <dbReference type="ARBA" id="ARBA00022692"/>
    </source>
</evidence>
<feature type="region of interest" description="Disordered" evidence="10">
    <location>
        <begin position="1"/>
        <end position="30"/>
    </location>
</feature>
<protein>
    <submittedName>
        <fullName evidence="11">Ribosomal protein S3Ae</fullName>
    </submittedName>
</protein>
<dbReference type="GO" id="GO:0019199">
    <property type="term" value="F:transmembrane receptor protein kinase activity"/>
    <property type="evidence" value="ECO:0007669"/>
    <property type="project" value="InterPro"/>
</dbReference>
<keyword evidence="3" id="KW-0812">Transmembrane</keyword>
<evidence type="ECO:0000313" key="11">
    <source>
        <dbReference type="EMBL" id="KVH88030.1"/>
    </source>
</evidence>
<evidence type="ECO:0000256" key="6">
    <source>
        <dbReference type="ARBA" id="ARBA00022989"/>
    </source>
</evidence>
<dbReference type="GO" id="GO:1990904">
    <property type="term" value="C:ribonucleoprotein complex"/>
    <property type="evidence" value="ECO:0007669"/>
    <property type="project" value="UniProtKB-KW"/>
</dbReference>
<keyword evidence="6" id="KW-1133">Transmembrane helix</keyword>
<evidence type="ECO:0000256" key="8">
    <source>
        <dbReference type="ARBA" id="ARBA00023157"/>
    </source>
</evidence>
<keyword evidence="5 11" id="KW-0689">Ribosomal protein</keyword>
<dbReference type="Proteomes" id="UP000243975">
    <property type="component" value="Unassembled WGS sequence"/>
</dbReference>
<proteinExistence type="predicted"/>
<dbReference type="AlphaFoldDB" id="A0A118JSH5"/>
<dbReference type="InterPro" id="IPR001593">
    <property type="entry name" value="Ribosomal_eS1"/>
</dbReference>
<name>A0A118JSH5_CYNCS</name>
<evidence type="ECO:0000313" key="12">
    <source>
        <dbReference type="Proteomes" id="UP000243975"/>
    </source>
</evidence>
<dbReference type="GO" id="GO:0003735">
    <property type="term" value="F:structural constituent of ribosome"/>
    <property type="evidence" value="ECO:0007669"/>
    <property type="project" value="InterPro"/>
</dbReference>
<keyword evidence="7" id="KW-0472">Membrane</keyword>
<dbReference type="InterPro" id="IPR044812">
    <property type="entry name" value="CERK1/LYK3-like"/>
</dbReference>
<dbReference type="Pfam" id="PF01015">
    <property type="entry name" value="Ribosomal_S3Ae"/>
    <property type="match status" value="1"/>
</dbReference>
<evidence type="ECO:0000256" key="5">
    <source>
        <dbReference type="ARBA" id="ARBA00022980"/>
    </source>
</evidence>
<evidence type="ECO:0000256" key="7">
    <source>
        <dbReference type="ARBA" id="ARBA00023136"/>
    </source>
</evidence>
<dbReference type="GO" id="GO:0005840">
    <property type="term" value="C:ribosome"/>
    <property type="evidence" value="ECO:0007669"/>
    <property type="project" value="UniProtKB-KW"/>
</dbReference>
<keyword evidence="8" id="KW-1015">Disulfide bond</keyword>
<gene>
    <name evidence="11" type="ORF">Ccrd_024586</name>
</gene>
<evidence type="ECO:0000256" key="4">
    <source>
        <dbReference type="ARBA" id="ARBA00022729"/>
    </source>
</evidence>
<organism evidence="11 12">
    <name type="scientific">Cynara cardunculus var. scolymus</name>
    <name type="common">Globe artichoke</name>
    <name type="synonym">Cynara scolymus</name>
    <dbReference type="NCBI Taxonomy" id="59895"/>
    <lineage>
        <taxon>Eukaryota</taxon>
        <taxon>Viridiplantae</taxon>
        <taxon>Streptophyta</taxon>
        <taxon>Embryophyta</taxon>
        <taxon>Tracheophyta</taxon>
        <taxon>Spermatophyta</taxon>
        <taxon>Magnoliopsida</taxon>
        <taxon>eudicotyledons</taxon>
        <taxon>Gunneridae</taxon>
        <taxon>Pentapetalae</taxon>
        <taxon>asterids</taxon>
        <taxon>campanulids</taxon>
        <taxon>Asterales</taxon>
        <taxon>Asteraceae</taxon>
        <taxon>Carduoideae</taxon>
        <taxon>Cardueae</taxon>
        <taxon>Carduinae</taxon>
        <taxon>Cynara</taxon>
    </lineage>
</organism>
<dbReference type="Gramene" id="KVH88030">
    <property type="protein sequence ID" value="KVH88030"/>
    <property type="gene ID" value="Ccrd_024586"/>
</dbReference>
<keyword evidence="4" id="KW-0732">Signal</keyword>
<reference evidence="11 12" key="1">
    <citation type="journal article" date="2016" name="Sci. Rep.">
        <title>The genome sequence of the outbreeding globe artichoke constructed de novo incorporating a phase-aware low-pass sequencing strategy of F1 progeny.</title>
        <authorList>
            <person name="Scaglione D."/>
            <person name="Reyes-Chin-Wo S."/>
            <person name="Acquadro A."/>
            <person name="Froenicke L."/>
            <person name="Portis E."/>
            <person name="Beitel C."/>
            <person name="Tirone M."/>
            <person name="Mauro R."/>
            <person name="Lo Monaco A."/>
            <person name="Mauromicale G."/>
            <person name="Faccioli P."/>
            <person name="Cattivelli L."/>
            <person name="Rieseberg L."/>
            <person name="Michelmore R."/>
            <person name="Lanteri S."/>
        </authorList>
    </citation>
    <scope>NUCLEOTIDE SEQUENCE [LARGE SCALE GENOMIC DNA]</scope>
    <source>
        <strain evidence="11">2C</strain>
    </source>
</reference>
<dbReference type="STRING" id="59895.A0A118JSH5"/>
<comment type="subcellular location">
    <subcellularLocation>
        <location evidence="1">Cell membrane</location>
        <topology evidence="1">Single-pass membrane protein</topology>
    </subcellularLocation>
</comment>
<dbReference type="GO" id="GO:0005886">
    <property type="term" value="C:plasma membrane"/>
    <property type="evidence" value="ECO:0007669"/>
    <property type="project" value="UniProtKB-SubCell"/>
</dbReference>
<accession>A0A118JSH5</accession>
<dbReference type="PANTHER" id="PTHR46204">
    <property type="entry name" value="CHITIN ELICITOR RECEPTOR KINASE 1-RELATED"/>
    <property type="match status" value="1"/>
</dbReference>
<comment type="caution">
    <text evidence="11">The sequence shown here is derived from an EMBL/GenBank/DDBJ whole genome shotgun (WGS) entry which is preliminary data.</text>
</comment>
<evidence type="ECO:0000256" key="10">
    <source>
        <dbReference type="SAM" id="MobiDB-lite"/>
    </source>
</evidence>
<dbReference type="GO" id="GO:0045087">
    <property type="term" value="P:innate immune response"/>
    <property type="evidence" value="ECO:0007669"/>
    <property type="project" value="InterPro"/>
</dbReference>
<dbReference type="GO" id="GO:0006412">
    <property type="term" value="P:translation"/>
    <property type="evidence" value="ECO:0007669"/>
    <property type="project" value="InterPro"/>
</dbReference>
<keyword evidence="2" id="KW-1003">Cell membrane</keyword>
<evidence type="ECO:0000256" key="1">
    <source>
        <dbReference type="ARBA" id="ARBA00004162"/>
    </source>
</evidence>
<sequence length="143" mass="16706">MIQAIPRSQDDDSGHSSLPKMTIHSNHRHLPSSSSSIVIFFNRFHRLLQSSSYSKSILTNFWGMDFTTDKLRSLVKERQSLIEAHVDVKTTHKNCTYYPRADIKKMDMQASREFLAYMKVLTHVHHLNLVHHETTAPKIWEEM</sequence>
<keyword evidence="9" id="KW-0687">Ribonucleoprotein</keyword>
<evidence type="ECO:0000256" key="2">
    <source>
        <dbReference type="ARBA" id="ARBA00022475"/>
    </source>
</evidence>
<evidence type="ECO:0000256" key="9">
    <source>
        <dbReference type="ARBA" id="ARBA00023274"/>
    </source>
</evidence>
<dbReference type="EMBL" id="LEKV01005623">
    <property type="protein sequence ID" value="KVH88030.1"/>
    <property type="molecule type" value="Genomic_DNA"/>
</dbReference>